<accession>A0A7C1CW62</accession>
<evidence type="ECO:0000313" key="10">
    <source>
        <dbReference type="EMBL" id="HDP78295.1"/>
    </source>
</evidence>
<reference evidence="10" key="1">
    <citation type="journal article" date="2020" name="mSystems">
        <title>Genome- and Community-Level Interaction Insights into Carbon Utilization and Element Cycling Functions of Hydrothermarchaeota in Hydrothermal Sediment.</title>
        <authorList>
            <person name="Zhou Z."/>
            <person name="Liu Y."/>
            <person name="Xu W."/>
            <person name="Pan J."/>
            <person name="Luo Z.H."/>
            <person name="Li M."/>
        </authorList>
    </citation>
    <scope>NUCLEOTIDE SEQUENCE [LARGE SCALE GENOMIC DNA]</scope>
    <source>
        <strain evidence="10">SpSt-1179</strain>
    </source>
</reference>
<gene>
    <name evidence="10" type="ORF">ENN47_08970</name>
</gene>
<dbReference type="AlphaFoldDB" id="A0A7C1CW62"/>
<dbReference type="EC" id="5.1.3.4" evidence="4"/>
<evidence type="ECO:0000256" key="8">
    <source>
        <dbReference type="ARBA" id="ARBA00023277"/>
    </source>
</evidence>
<dbReference type="PANTHER" id="PTHR22789">
    <property type="entry name" value="FUCULOSE PHOSPHATE ALDOLASE"/>
    <property type="match status" value="1"/>
</dbReference>
<dbReference type="InterPro" id="IPR050197">
    <property type="entry name" value="Aldolase_class_II_sugar_metab"/>
</dbReference>
<name>A0A7C1CW62_9BACT</name>
<evidence type="ECO:0000256" key="3">
    <source>
        <dbReference type="ARBA" id="ARBA00010037"/>
    </source>
</evidence>
<proteinExistence type="inferred from homology"/>
<dbReference type="GO" id="GO:0008742">
    <property type="term" value="F:L-ribulose-phosphate 4-epimerase activity"/>
    <property type="evidence" value="ECO:0007669"/>
    <property type="project" value="UniProtKB-EC"/>
</dbReference>
<dbReference type="Pfam" id="PF00596">
    <property type="entry name" value="Aldolase_II"/>
    <property type="match status" value="1"/>
</dbReference>
<dbReference type="GO" id="GO:0016832">
    <property type="term" value="F:aldehyde-lyase activity"/>
    <property type="evidence" value="ECO:0007669"/>
    <property type="project" value="TreeGrafter"/>
</dbReference>
<keyword evidence="7" id="KW-0413">Isomerase</keyword>
<evidence type="ECO:0000256" key="2">
    <source>
        <dbReference type="ARBA" id="ARBA00001947"/>
    </source>
</evidence>
<dbReference type="NCBIfam" id="NF006047">
    <property type="entry name" value="PRK08193.1"/>
    <property type="match status" value="1"/>
</dbReference>
<evidence type="ECO:0000256" key="6">
    <source>
        <dbReference type="ARBA" id="ARBA00022833"/>
    </source>
</evidence>
<dbReference type="EMBL" id="DSBT01000264">
    <property type="protein sequence ID" value="HDP78295.1"/>
    <property type="molecule type" value="Genomic_DNA"/>
</dbReference>
<evidence type="ECO:0000256" key="5">
    <source>
        <dbReference type="ARBA" id="ARBA00022723"/>
    </source>
</evidence>
<keyword evidence="6" id="KW-0862">Zinc</keyword>
<evidence type="ECO:0000259" key="9">
    <source>
        <dbReference type="SMART" id="SM01007"/>
    </source>
</evidence>
<dbReference type="FunFam" id="3.40.225.10:FF:000001">
    <property type="entry name" value="L-ribulose-5-phosphate 4-epimerase UlaF"/>
    <property type="match status" value="1"/>
</dbReference>
<dbReference type="GO" id="GO:0005829">
    <property type="term" value="C:cytosol"/>
    <property type="evidence" value="ECO:0007669"/>
    <property type="project" value="TreeGrafter"/>
</dbReference>
<keyword evidence="8" id="KW-0119">Carbohydrate metabolism</keyword>
<protein>
    <recommendedName>
        <fullName evidence="4">L-ribulose-5-phosphate 4-epimerase</fullName>
        <ecNumber evidence="4">5.1.3.4</ecNumber>
    </recommendedName>
</protein>
<dbReference type="PANTHER" id="PTHR22789:SF8">
    <property type="entry name" value="L-RIBULOSE-5-PHOSPHATE 4-EPIMERASE SGBE"/>
    <property type="match status" value="1"/>
</dbReference>
<organism evidence="10">
    <name type="scientific">Mesotoga infera</name>
    <dbReference type="NCBI Taxonomy" id="1236046"/>
    <lineage>
        <taxon>Bacteria</taxon>
        <taxon>Thermotogati</taxon>
        <taxon>Thermotogota</taxon>
        <taxon>Thermotogae</taxon>
        <taxon>Kosmotogales</taxon>
        <taxon>Kosmotogaceae</taxon>
        <taxon>Mesotoga</taxon>
    </lineage>
</organism>
<comment type="caution">
    <text evidence="10">The sequence shown here is derived from an EMBL/GenBank/DDBJ whole genome shotgun (WGS) entry which is preliminary data.</text>
</comment>
<comment type="cofactor">
    <cofactor evidence="2">
        <name>Zn(2+)</name>
        <dbReference type="ChEBI" id="CHEBI:29105"/>
    </cofactor>
</comment>
<dbReference type="SUPFAM" id="SSF53639">
    <property type="entry name" value="AraD/HMP-PK domain-like"/>
    <property type="match status" value="1"/>
</dbReference>
<evidence type="ECO:0000256" key="4">
    <source>
        <dbReference type="ARBA" id="ARBA00013186"/>
    </source>
</evidence>
<keyword evidence="5" id="KW-0479">Metal-binding</keyword>
<dbReference type="SMART" id="SM01007">
    <property type="entry name" value="Aldolase_II"/>
    <property type="match status" value="1"/>
</dbReference>
<comment type="similarity">
    <text evidence="3">Belongs to the aldolase class II family. AraD/FucA subfamily.</text>
</comment>
<dbReference type="InterPro" id="IPR001303">
    <property type="entry name" value="Aldolase_II/adducin_N"/>
</dbReference>
<sequence length="234" mass="26081">MLRELKEEVYRANVALIESGLVKLTWGNASGIARKERLVVIKPSGVDYSYLSPDNMVVVDLEGRVIEGELRPSSDTPTHVFLYRCFGEIGGVVHTHSTWATSWAQAGKSIPCFGTTHADHFYNEVPCTRLLNAEETEIDYELNTGRVIEEAFSERDYLGTPGVLVAGHAPFTWGKDVLDAVKNGIILEEIAKTACLSLLINPETSILPKHIMDKHYFRKHGKDAYYGQNPKTSE</sequence>
<dbReference type="Gene3D" id="3.40.225.10">
    <property type="entry name" value="Class II aldolase/adducin N-terminal domain"/>
    <property type="match status" value="1"/>
</dbReference>
<comment type="catalytic activity">
    <reaction evidence="1">
        <text>L-ribulose 5-phosphate = D-xylulose 5-phosphate</text>
        <dbReference type="Rhea" id="RHEA:22368"/>
        <dbReference type="ChEBI" id="CHEBI:57737"/>
        <dbReference type="ChEBI" id="CHEBI:58226"/>
        <dbReference type="EC" id="5.1.3.4"/>
    </reaction>
</comment>
<dbReference type="GO" id="GO:0046872">
    <property type="term" value="F:metal ion binding"/>
    <property type="evidence" value="ECO:0007669"/>
    <property type="project" value="UniProtKB-KW"/>
</dbReference>
<feature type="domain" description="Class II aldolase/adducin N-terminal" evidence="9">
    <location>
        <begin position="7"/>
        <end position="195"/>
    </location>
</feature>
<dbReference type="Proteomes" id="UP000886198">
    <property type="component" value="Unassembled WGS sequence"/>
</dbReference>
<evidence type="ECO:0000256" key="7">
    <source>
        <dbReference type="ARBA" id="ARBA00023235"/>
    </source>
</evidence>
<dbReference type="GO" id="GO:0019323">
    <property type="term" value="P:pentose catabolic process"/>
    <property type="evidence" value="ECO:0007669"/>
    <property type="project" value="TreeGrafter"/>
</dbReference>
<dbReference type="InterPro" id="IPR036409">
    <property type="entry name" value="Aldolase_II/adducin_N_sf"/>
</dbReference>
<evidence type="ECO:0000256" key="1">
    <source>
        <dbReference type="ARBA" id="ARBA00001726"/>
    </source>
</evidence>